<gene>
    <name evidence="11" type="primary">rpl1</name>
    <name evidence="13" type="ordered locus">Aboo_0862</name>
</gene>
<evidence type="ECO:0000313" key="13">
    <source>
        <dbReference type="EMBL" id="ADD08671.1"/>
    </source>
</evidence>
<dbReference type="PROSITE" id="PS01199">
    <property type="entry name" value="RIBOSOMAL_L1"/>
    <property type="match status" value="1"/>
</dbReference>
<evidence type="ECO:0000256" key="5">
    <source>
        <dbReference type="ARBA" id="ARBA00022730"/>
    </source>
</evidence>
<dbReference type="RefSeq" id="WP_008082433.1">
    <property type="nucleotide sequence ID" value="NC_013926.1"/>
</dbReference>
<dbReference type="NCBIfam" id="NF003244">
    <property type="entry name" value="PRK04203.1"/>
    <property type="match status" value="1"/>
</dbReference>
<evidence type="ECO:0000256" key="6">
    <source>
        <dbReference type="ARBA" id="ARBA00022845"/>
    </source>
</evidence>
<comment type="function">
    <text evidence="11">Protein L1 is also a translational repressor protein, it controls the translation of its operon by binding to its mRNA.</text>
</comment>
<evidence type="ECO:0000256" key="4">
    <source>
        <dbReference type="ARBA" id="ARBA00022555"/>
    </source>
</evidence>
<dbReference type="GO" id="GO:0006412">
    <property type="term" value="P:translation"/>
    <property type="evidence" value="ECO:0007669"/>
    <property type="project" value="UniProtKB-UniRule"/>
</dbReference>
<evidence type="ECO:0000256" key="8">
    <source>
        <dbReference type="ARBA" id="ARBA00022980"/>
    </source>
</evidence>
<keyword evidence="8 11" id="KW-0689">Ribosomal protein</keyword>
<dbReference type="InterPro" id="IPR023669">
    <property type="entry name" value="Ribosomal_uL1_arc"/>
</dbReference>
<dbReference type="GeneID" id="8827812"/>
<dbReference type="CDD" id="cd00403">
    <property type="entry name" value="Ribosomal_L1"/>
    <property type="match status" value="1"/>
</dbReference>
<evidence type="ECO:0000256" key="1">
    <source>
        <dbReference type="ARBA" id="ARBA00010531"/>
    </source>
</evidence>
<dbReference type="KEGG" id="abi:Aboo_0862"/>
<keyword evidence="3 11" id="KW-0678">Repressor</keyword>
<dbReference type="GO" id="GO:0019843">
    <property type="term" value="F:rRNA binding"/>
    <property type="evidence" value="ECO:0007669"/>
    <property type="project" value="UniProtKB-UniRule"/>
</dbReference>
<proteinExistence type="inferred from homology"/>
<dbReference type="GO" id="GO:0003735">
    <property type="term" value="F:structural constituent of ribosome"/>
    <property type="evidence" value="ECO:0007669"/>
    <property type="project" value="InterPro"/>
</dbReference>
<dbReference type="PANTHER" id="PTHR36427">
    <property type="entry name" value="54S RIBOSOMAL PROTEIN L1, MITOCHONDRIAL"/>
    <property type="match status" value="1"/>
</dbReference>
<sequence>MQDNILTAVKEAIEKSKERKFLESVDLAINLKDVDLSIPKNRINEEVILPHGRGKEVKIGVFASGETALKAKNCADLVIAPEEIEKLAEDKRKARKIANKYDFFLAEAPLMGKIGKSLGIILGPRGKMPKPLPPGADPCPLVERLKKTVRMRSRDKRTFHVPVGTKNMEPEKIAENIEEVIKRLETKLERGLQNIDSVYVKTTMGPAVKIKLR</sequence>
<dbReference type="FunFam" id="3.40.50.790:FF:000005">
    <property type="entry name" value="50S ribosomal protein L1"/>
    <property type="match status" value="1"/>
</dbReference>
<dbReference type="OrthoDB" id="10382at2157"/>
<dbReference type="HAMAP" id="MF_01318_A">
    <property type="entry name" value="Ribosomal_uL1_A"/>
    <property type="match status" value="1"/>
</dbReference>
<dbReference type="PIRSF" id="PIRSF002155">
    <property type="entry name" value="Ribosomal_L1"/>
    <property type="match status" value="1"/>
</dbReference>
<name>B5IAH3_ACIB4</name>
<dbReference type="Pfam" id="PF00687">
    <property type="entry name" value="Ribosomal_L1"/>
    <property type="match status" value="1"/>
</dbReference>
<evidence type="ECO:0000256" key="7">
    <source>
        <dbReference type="ARBA" id="ARBA00022884"/>
    </source>
</evidence>
<comment type="subunit">
    <text evidence="2 11">Part of the 50S ribosomal subunit.</text>
</comment>
<dbReference type="HOGENOM" id="CLU_062853_4_0_2"/>
<dbReference type="eggNOG" id="arCOG04289">
    <property type="taxonomic scope" value="Archaea"/>
</dbReference>
<dbReference type="GO" id="GO:0015934">
    <property type="term" value="C:large ribosomal subunit"/>
    <property type="evidence" value="ECO:0007669"/>
    <property type="project" value="InterPro"/>
</dbReference>
<keyword evidence="5 11" id="KW-0699">rRNA-binding</keyword>
<evidence type="ECO:0000256" key="10">
    <source>
        <dbReference type="ARBA" id="ARBA00045545"/>
    </source>
</evidence>
<evidence type="ECO:0000256" key="9">
    <source>
        <dbReference type="ARBA" id="ARBA00023274"/>
    </source>
</evidence>
<dbReference type="Gene3D" id="3.40.50.790">
    <property type="match status" value="1"/>
</dbReference>
<keyword evidence="6 11" id="KW-0810">Translation regulation</keyword>
<evidence type="ECO:0000256" key="11">
    <source>
        <dbReference type="HAMAP-Rule" id="MF_01318"/>
    </source>
</evidence>
<evidence type="ECO:0000256" key="2">
    <source>
        <dbReference type="ARBA" id="ARBA00011838"/>
    </source>
</evidence>
<keyword evidence="9 11" id="KW-0687">Ribonucleoprotein</keyword>
<evidence type="ECO:0000256" key="12">
    <source>
        <dbReference type="RuleBase" id="RU000659"/>
    </source>
</evidence>
<dbReference type="PANTHER" id="PTHR36427:SF3">
    <property type="entry name" value="LARGE RIBOSOMAL SUBUNIT PROTEIN UL1M"/>
    <property type="match status" value="1"/>
</dbReference>
<accession>B5IAH3</accession>
<organism evidence="13 14">
    <name type="scientific">Aciduliprofundum boonei (strain DSM 19572 / T469)</name>
    <dbReference type="NCBI Taxonomy" id="439481"/>
    <lineage>
        <taxon>Archaea</taxon>
        <taxon>Methanobacteriati</taxon>
        <taxon>Thermoplasmatota</taxon>
        <taxon>DHVE2 group</taxon>
        <taxon>Candidatus Aciduliprofundum</taxon>
    </lineage>
</organism>
<dbReference type="EMBL" id="CP001941">
    <property type="protein sequence ID" value="ADD08671.1"/>
    <property type="molecule type" value="Genomic_DNA"/>
</dbReference>
<dbReference type="Gene3D" id="3.30.190.20">
    <property type="match status" value="1"/>
</dbReference>
<dbReference type="SUPFAM" id="SSF56808">
    <property type="entry name" value="Ribosomal protein L1"/>
    <property type="match status" value="1"/>
</dbReference>
<dbReference type="InterPro" id="IPR002143">
    <property type="entry name" value="Ribosomal_uL1"/>
</dbReference>
<protein>
    <recommendedName>
        <fullName evidence="11">Large ribosomal subunit protein uL1</fullName>
    </recommendedName>
</protein>
<dbReference type="GO" id="GO:0000049">
    <property type="term" value="F:tRNA binding"/>
    <property type="evidence" value="ECO:0007669"/>
    <property type="project" value="UniProtKB-KW"/>
</dbReference>
<dbReference type="InterPro" id="IPR028364">
    <property type="entry name" value="Ribosomal_uL1/biogenesis"/>
</dbReference>
<reference evidence="13" key="1">
    <citation type="submission" date="2010-02" db="EMBL/GenBank/DDBJ databases">
        <title>Complete sequence of Aciduliprofundum boonei T469.</title>
        <authorList>
            <consortium name="US DOE Joint Genome Institute"/>
            <person name="Lucas S."/>
            <person name="Copeland A."/>
            <person name="Lapidus A."/>
            <person name="Cheng J.-F."/>
            <person name="Bruce D."/>
            <person name="Goodwin L."/>
            <person name="Pitluck S."/>
            <person name="Saunders E."/>
            <person name="Detter J.C."/>
            <person name="Han C."/>
            <person name="Tapia R."/>
            <person name="Land M."/>
            <person name="Hauser L."/>
            <person name="Kyrpides N."/>
            <person name="Mikhailova N."/>
            <person name="Flores G."/>
            <person name="Reysenbach A.-L."/>
            <person name="Woyke T."/>
        </authorList>
    </citation>
    <scope>NUCLEOTIDE SEQUENCE</scope>
    <source>
        <strain evidence="13">T469</strain>
    </source>
</reference>
<evidence type="ECO:0000256" key="3">
    <source>
        <dbReference type="ARBA" id="ARBA00022491"/>
    </source>
</evidence>
<keyword evidence="7 11" id="KW-0694">RNA-binding</keyword>
<comment type="function">
    <text evidence="11">Binds directly to 23S rRNA. Probably involved in E site tRNA release.</text>
</comment>
<evidence type="ECO:0000313" key="14">
    <source>
        <dbReference type="Proteomes" id="UP000001400"/>
    </source>
</evidence>
<dbReference type="InterPro" id="IPR023674">
    <property type="entry name" value="Ribosomal_uL1-like"/>
</dbReference>
<keyword evidence="14" id="KW-1185">Reference proteome</keyword>
<dbReference type="AlphaFoldDB" id="B5IAH3"/>
<dbReference type="InterPro" id="IPR023673">
    <property type="entry name" value="Ribosomal_uL1_CS"/>
</dbReference>
<comment type="function">
    <text evidence="10">Probably involved in E site tRNA release. Binds directly to 23S rRNA.</text>
</comment>
<keyword evidence="4 11" id="KW-0820">tRNA-binding</keyword>
<dbReference type="GO" id="GO:0006417">
    <property type="term" value="P:regulation of translation"/>
    <property type="evidence" value="ECO:0007669"/>
    <property type="project" value="UniProtKB-KW"/>
</dbReference>
<dbReference type="Proteomes" id="UP000001400">
    <property type="component" value="Chromosome"/>
</dbReference>
<dbReference type="STRING" id="439481.Aboo_0862"/>
<dbReference type="InterPro" id="IPR016095">
    <property type="entry name" value="Ribosomal_uL1_3-a/b-sand"/>
</dbReference>
<comment type="similarity">
    <text evidence="1 11 12">Belongs to the universal ribosomal protein uL1 family.</text>
</comment>